<keyword evidence="1" id="KW-0812">Transmembrane</keyword>
<feature type="transmembrane region" description="Helical" evidence="1">
    <location>
        <begin position="66"/>
        <end position="83"/>
    </location>
</feature>
<dbReference type="AlphaFoldDB" id="A0A8J3VIU7"/>
<reference evidence="2" key="1">
    <citation type="submission" date="2021-01" db="EMBL/GenBank/DDBJ databases">
        <title>Whole genome shotgun sequence of Rhizocola hellebori NBRC 109834.</title>
        <authorList>
            <person name="Komaki H."/>
            <person name="Tamura T."/>
        </authorList>
    </citation>
    <scope>NUCLEOTIDE SEQUENCE</scope>
    <source>
        <strain evidence="2">NBRC 109834</strain>
    </source>
</reference>
<comment type="caution">
    <text evidence="2">The sequence shown here is derived from an EMBL/GenBank/DDBJ whole genome shotgun (WGS) entry which is preliminary data.</text>
</comment>
<evidence type="ECO:0000256" key="1">
    <source>
        <dbReference type="SAM" id="Phobius"/>
    </source>
</evidence>
<name>A0A8J3VIU7_9ACTN</name>
<gene>
    <name evidence="2" type="ORF">Rhe02_55030</name>
</gene>
<evidence type="ECO:0000313" key="2">
    <source>
        <dbReference type="EMBL" id="GIH07436.1"/>
    </source>
</evidence>
<proteinExistence type="predicted"/>
<dbReference type="InterPro" id="IPR056964">
    <property type="entry name" value="Phage_holin"/>
</dbReference>
<dbReference type="Pfam" id="PF23778">
    <property type="entry name" value="Phage_holin_2"/>
    <property type="match status" value="1"/>
</dbReference>
<keyword evidence="1" id="KW-1133">Transmembrane helix</keyword>
<feature type="transmembrane region" description="Helical" evidence="1">
    <location>
        <begin position="38"/>
        <end position="59"/>
    </location>
</feature>
<evidence type="ECO:0000313" key="3">
    <source>
        <dbReference type="Proteomes" id="UP000612899"/>
    </source>
</evidence>
<dbReference type="RefSeq" id="WP_203911226.1">
    <property type="nucleotide sequence ID" value="NZ_BONY01000036.1"/>
</dbReference>
<organism evidence="2 3">
    <name type="scientific">Rhizocola hellebori</name>
    <dbReference type="NCBI Taxonomy" id="1392758"/>
    <lineage>
        <taxon>Bacteria</taxon>
        <taxon>Bacillati</taxon>
        <taxon>Actinomycetota</taxon>
        <taxon>Actinomycetes</taxon>
        <taxon>Micromonosporales</taxon>
        <taxon>Micromonosporaceae</taxon>
        <taxon>Rhizocola</taxon>
    </lineage>
</organism>
<dbReference type="Proteomes" id="UP000612899">
    <property type="component" value="Unassembled WGS sequence"/>
</dbReference>
<protein>
    <submittedName>
        <fullName evidence="2">Uncharacterized protein</fullName>
    </submittedName>
</protein>
<dbReference type="EMBL" id="BONY01000036">
    <property type="protein sequence ID" value="GIH07436.1"/>
    <property type="molecule type" value="Genomic_DNA"/>
</dbReference>
<sequence length="98" mass="10850">MKALAGVLLVAAFVGGLNFVITYQVLAKWWRSEVGRTMMAFAMCETAVLGLSVLVMAFGDFWGREALGLLAFLGFTTVSWWRWLVLLKAQLPKGEPHS</sequence>
<accession>A0A8J3VIU7</accession>
<keyword evidence="1" id="KW-0472">Membrane</keyword>
<keyword evidence="3" id="KW-1185">Reference proteome</keyword>